<evidence type="ECO:0000313" key="2">
    <source>
        <dbReference type="Proteomes" id="UP000217199"/>
    </source>
</evidence>
<name>A0A286UAC2_9AGAM</name>
<accession>A0A286UAC2</accession>
<sequence length="222" mass="25022">MKGEMLARNRSSSSLTSIAKRMGRALSAGKGDVRKCVRECVAEAAGEFNAKHPNVHSRLEDDWMNSAADVALPWRLDANSHMFDPLVTSALRNAEEEGRVIYDKPGLRLIGIPLSWTIALKLQRYTYKDQDDVVALLPFLLDNGSNGNNNGNTNTSSNARVNEMLEVEFADNVERHLIRQCPEMEIEMFPVRAREEWRARLRDCVRMAKYLMGAQRVGTGQE</sequence>
<reference evidence="1 2" key="1">
    <citation type="journal article" date="2017" name="Mol. Ecol.">
        <title>Comparative and population genomic landscape of Phellinus noxius: A hypervariable fungus causing root rot in trees.</title>
        <authorList>
            <person name="Chung C.L."/>
            <person name="Lee T.J."/>
            <person name="Akiba M."/>
            <person name="Lee H.H."/>
            <person name="Kuo T.H."/>
            <person name="Liu D."/>
            <person name="Ke H.M."/>
            <person name="Yokoi T."/>
            <person name="Roa M.B."/>
            <person name="Lu M.J."/>
            <person name="Chang Y.Y."/>
            <person name="Ann P.J."/>
            <person name="Tsai J.N."/>
            <person name="Chen C.Y."/>
            <person name="Tzean S.S."/>
            <person name="Ota Y."/>
            <person name="Hattori T."/>
            <person name="Sahashi N."/>
            <person name="Liou R.F."/>
            <person name="Kikuchi T."/>
            <person name="Tsai I.J."/>
        </authorList>
    </citation>
    <scope>NUCLEOTIDE SEQUENCE [LARGE SCALE GENOMIC DNA]</scope>
    <source>
        <strain evidence="1 2">FFPRI411160</strain>
    </source>
</reference>
<dbReference type="EMBL" id="NBII01000008">
    <property type="protein sequence ID" value="PAV16533.1"/>
    <property type="molecule type" value="Genomic_DNA"/>
</dbReference>
<dbReference type="AlphaFoldDB" id="A0A286UAC2"/>
<keyword evidence="2" id="KW-1185">Reference proteome</keyword>
<evidence type="ECO:0000313" key="1">
    <source>
        <dbReference type="EMBL" id="PAV16533.1"/>
    </source>
</evidence>
<protein>
    <submittedName>
        <fullName evidence="1">Uncharacterized protein</fullName>
    </submittedName>
</protein>
<organism evidence="1 2">
    <name type="scientific">Pyrrhoderma noxium</name>
    <dbReference type="NCBI Taxonomy" id="2282107"/>
    <lineage>
        <taxon>Eukaryota</taxon>
        <taxon>Fungi</taxon>
        <taxon>Dikarya</taxon>
        <taxon>Basidiomycota</taxon>
        <taxon>Agaricomycotina</taxon>
        <taxon>Agaricomycetes</taxon>
        <taxon>Hymenochaetales</taxon>
        <taxon>Hymenochaetaceae</taxon>
        <taxon>Pyrrhoderma</taxon>
    </lineage>
</organism>
<comment type="caution">
    <text evidence="1">The sequence shown here is derived from an EMBL/GenBank/DDBJ whole genome shotgun (WGS) entry which is preliminary data.</text>
</comment>
<dbReference type="Proteomes" id="UP000217199">
    <property type="component" value="Unassembled WGS sequence"/>
</dbReference>
<gene>
    <name evidence="1" type="ORF">PNOK_0815300</name>
</gene>
<proteinExistence type="predicted"/>
<dbReference type="InParanoid" id="A0A286UAC2"/>
<dbReference type="OrthoDB" id="3141838at2759"/>
<dbReference type="STRING" id="2282107.A0A286UAC2"/>